<dbReference type="AlphaFoldDB" id="A0A2S3R0P7"/>
<dbReference type="EMBL" id="PDGH01000111">
    <property type="protein sequence ID" value="POB46058.1"/>
    <property type="molecule type" value="Genomic_DNA"/>
</dbReference>
<evidence type="ECO:0008006" key="3">
    <source>
        <dbReference type="Google" id="ProtNLM"/>
    </source>
</evidence>
<evidence type="ECO:0000313" key="1">
    <source>
        <dbReference type="EMBL" id="POB46058.1"/>
    </source>
</evidence>
<proteinExistence type="predicted"/>
<organism evidence="1 2">
    <name type="scientific">Vibrio vulnificus</name>
    <dbReference type="NCBI Taxonomy" id="672"/>
    <lineage>
        <taxon>Bacteria</taxon>
        <taxon>Pseudomonadati</taxon>
        <taxon>Pseudomonadota</taxon>
        <taxon>Gammaproteobacteria</taxon>
        <taxon>Vibrionales</taxon>
        <taxon>Vibrionaceae</taxon>
        <taxon>Vibrio</taxon>
    </lineage>
</organism>
<dbReference type="Proteomes" id="UP000237466">
    <property type="component" value="Unassembled WGS sequence"/>
</dbReference>
<dbReference type="Pfam" id="PF04411">
    <property type="entry name" value="PDDEXK_7"/>
    <property type="match status" value="1"/>
</dbReference>
<dbReference type="InterPro" id="IPR007505">
    <property type="entry name" value="PDDEXK_7"/>
</dbReference>
<protein>
    <recommendedName>
        <fullName evidence="3">DUF2357 domain-containing protein</fullName>
    </recommendedName>
</protein>
<comment type="caution">
    <text evidence="1">The sequence shown here is derived from an EMBL/GenBank/DDBJ whole genome shotgun (WGS) entry which is preliminary data.</text>
</comment>
<evidence type="ECO:0000313" key="2">
    <source>
        <dbReference type="Proteomes" id="UP000237466"/>
    </source>
</evidence>
<dbReference type="RefSeq" id="WP_103200699.1">
    <property type="nucleotide sequence ID" value="NZ_JAKNPQ010000271.1"/>
</dbReference>
<accession>A0A2S3R0P7</accession>
<gene>
    <name evidence="1" type="ORF">CRN52_15375</name>
</gene>
<reference evidence="1 2" key="1">
    <citation type="journal article" date="2018" name="Front. Microbiol.">
        <title>Phylogeny of Vibrio vulnificus from the Analysis of the Core-Genome: Implications for Intra-Species Taxonomy.</title>
        <authorList>
            <person name="Roig F.J."/>
            <person name="Gonzalez-Candelas F."/>
            <person name="Sanjuan E."/>
            <person name="Fouz B."/>
            <person name="Feil E.J."/>
            <person name="Llorens C."/>
            <person name="Baker-Austin C."/>
            <person name="Oliver J.D."/>
            <person name="Danin-Poleg Y."/>
            <person name="Gibas C.J."/>
            <person name="Kashi Y."/>
            <person name="Gulig P.A."/>
            <person name="Morrison S.S."/>
            <person name="Amaro C."/>
        </authorList>
    </citation>
    <scope>NUCLEOTIDE SEQUENCE [LARGE SCALE GENOMIC DNA]</scope>
    <source>
        <strain evidence="1 2">CECT4608</strain>
    </source>
</reference>
<name>A0A2S3R0P7_VIBVL</name>
<sequence>MLDLTIEVSPGRTYGAFDCELISQGEAVHGVWSIPEDARVSILLETSDRANDFGTPIIYIGDVTYELSLQSSVNRKKSWVLLFDDDQFSGMPFFNYVGRSEIILAFSKSDLRIKNLVDIQASLINAELAESMLSYLHTHYDSIVALCFSRSRIACSSGDGCEDSLTRLINEAQSGIELCELVWEDLLRKVRETWESKLEVRDGVIPNSPDGINWLSQHPEYIKFCPQAEQDFKCKGYPAKILQGANEIVVSNTDLIENRIIHGYLAHMEKRLSDAKKYLLNNGLDGSNCQAEGHYFNEYISLDHIICRYKAPILDGLLRKVDDLSLRTKRLAMRFTRVSPKPKVIKPIPPKVTAFVSRTPSYLHVYHKIAKWYKSGNIQIDMGDMLFGLRHLSTLYEFTVLMQIVSALEKCGCVLVQQGWKDYSEQVFGGVEKARPTNTLNNYFEFTDSQRKMNIELFYEPRIWTSERAQPGDPVDVCIEHQDRKHRYRSPDYVIRLRLQGLEEPILLIFDAKFSSAYRVKTQKLPDLVNKYLLGLHQKKANGEFGKLPIQAVWAIYPKGNEPTVNFYAKQHSIGGPERILPSLGGIRVKPNEDERLPLLLGELFDHVTNEHQVKEVLLEKTALSNSITSLLKTHQEIWSN</sequence>